<dbReference type="Pfam" id="PF10990">
    <property type="entry name" value="DUF2809"/>
    <property type="match status" value="1"/>
</dbReference>
<feature type="transmembrane region" description="Helical" evidence="1">
    <location>
        <begin position="56"/>
        <end position="76"/>
    </location>
</feature>
<accession>A0A2H9U7B0</accession>
<feature type="transmembrane region" description="Helical" evidence="1">
    <location>
        <begin position="7"/>
        <end position="26"/>
    </location>
</feature>
<feature type="transmembrane region" description="Helical" evidence="1">
    <location>
        <begin position="32"/>
        <end position="49"/>
    </location>
</feature>
<organism evidence="2 3">
    <name type="scientific">Aeromonas cavernicola</name>
    <dbReference type="NCBI Taxonomy" id="1006623"/>
    <lineage>
        <taxon>Bacteria</taxon>
        <taxon>Pseudomonadati</taxon>
        <taxon>Pseudomonadota</taxon>
        <taxon>Gammaproteobacteria</taxon>
        <taxon>Aeromonadales</taxon>
        <taxon>Aeromonadaceae</taxon>
        <taxon>Aeromonas</taxon>
    </lineage>
</organism>
<protein>
    <submittedName>
        <fullName evidence="2">DUF2809 domain-containing protein</fullName>
    </submittedName>
</protein>
<comment type="caution">
    <text evidence="2">The sequence shown here is derived from an EMBL/GenBank/DDBJ whole genome shotgun (WGS) entry which is preliminary data.</text>
</comment>
<proteinExistence type="predicted"/>
<dbReference type="InterPro" id="IPR021257">
    <property type="entry name" value="DUF2809"/>
</dbReference>
<reference evidence="2 3" key="1">
    <citation type="submission" date="2017-11" db="EMBL/GenBank/DDBJ databases">
        <title>Draft genome sequence of environmental isolate Aeromonas cavernicola sp. nov. MDC 2508.</title>
        <authorList>
            <person name="Colston S.M."/>
            <person name="Navarro A."/>
            <person name="Martinez-Murcia A.J."/>
            <person name="Graf J."/>
        </authorList>
    </citation>
    <scope>NUCLEOTIDE SEQUENCE [LARGE SCALE GENOMIC DNA]</scope>
    <source>
        <strain evidence="2 3">MDC 2508</strain>
    </source>
</reference>
<dbReference type="RefSeq" id="WP_100293080.1">
    <property type="nucleotide sequence ID" value="NZ_PGGC01000042.1"/>
</dbReference>
<dbReference type="AlphaFoldDB" id="A0A2H9U7B0"/>
<keyword evidence="1" id="KW-0472">Membrane</keyword>
<dbReference type="Proteomes" id="UP000235861">
    <property type="component" value="Unassembled WGS sequence"/>
</dbReference>
<name>A0A2H9U7B0_9GAMM</name>
<evidence type="ECO:0000256" key="1">
    <source>
        <dbReference type="SAM" id="Phobius"/>
    </source>
</evidence>
<dbReference type="PROSITE" id="PS51257">
    <property type="entry name" value="PROKAR_LIPOPROTEIN"/>
    <property type="match status" value="1"/>
</dbReference>
<gene>
    <name evidence="2" type="ORF">CUC53_04725</name>
</gene>
<dbReference type="EMBL" id="PGGC01000042">
    <property type="protein sequence ID" value="PJG59933.1"/>
    <property type="molecule type" value="Genomic_DNA"/>
</dbReference>
<keyword evidence="1" id="KW-0812">Transmembrane</keyword>
<evidence type="ECO:0000313" key="3">
    <source>
        <dbReference type="Proteomes" id="UP000235861"/>
    </source>
</evidence>
<evidence type="ECO:0000313" key="2">
    <source>
        <dbReference type="EMBL" id="PJG59933.1"/>
    </source>
</evidence>
<dbReference type="OrthoDB" id="5360192at2"/>
<keyword evidence="1" id="KW-1133">Transmembrane helix</keyword>
<keyword evidence="3" id="KW-1185">Reference proteome</keyword>
<feature type="transmembrane region" description="Helical" evidence="1">
    <location>
        <begin position="96"/>
        <end position="114"/>
    </location>
</feature>
<sequence>MRYRFGLTFIISSLLIVLIGCCAQGWFWRGFLSDVMIVLLLFSLLQMIVMKEAWLMALAVLLFSFVIELAQYYHLVDLLNIENKLLRIAIGNHFDGWDLIAYLVGFMLCIKISYQTQTKPSHLINDNISSDVLLMLFII</sequence>